<dbReference type="InterPro" id="IPR017972">
    <property type="entry name" value="Cyt_P450_CS"/>
</dbReference>
<evidence type="ECO:0000256" key="3">
    <source>
        <dbReference type="ARBA" id="ARBA00022723"/>
    </source>
</evidence>
<dbReference type="EMBL" id="QGMK01000626">
    <property type="protein sequence ID" value="TVY80714.1"/>
    <property type="molecule type" value="Genomic_DNA"/>
</dbReference>
<accession>A0A8T9CAA0</accession>
<dbReference type="InterPro" id="IPR002403">
    <property type="entry name" value="Cyt_P450_E_grp-IV"/>
</dbReference>
<keyword evidence="3 5" id="KW-0479">Metal-binding</keyword>
<proteinExistence type="inferred from homology"/>
<protein>
    <submittedName>
        <fullName evidence="8">7-alpha-hydroxycholest-4-en-3-one 12-alpha-hydroxylase</fullName>
    </submittedName>
</protein>
<keyword evidence="5 6" id="KW-0349">Heme</keyword>
<dbReference type="PANTHER" id="PTHR47582:SF1">
    <property type="entry name" value="P450, PUTATIVE (EUROFUNG)-RELATED"/>
    <property type="match status" value="1"/>
</dbReference>
<dbReference type="PANTHER" id="PTHR47582">
    <property type="entry name" value="P450, PUTATIVE (EUROFUNG)-RELATED"/>
    <property type="match status" value="1"/>
</dbReference>
<keyword evidence="7" id="KW-0812">Transmembrane</keyword>
<comment type="cofactor">
    <cofactor evidence="1 5">
        <name>heme</name>
        <dbReference type="ChEBI" id="CHEBI:30413"/>
    </cofactor>
</comment>
<evidence type="ECO:0000313" key="8">
    <source>
        <dbReference type="EMBL" id="TVY80714.1"/>
    </source>
</evidence>
<evidence type="ECO:0000256" key="1">
    <source>
        <dbReference type="ARBA" id="ARBA00001971"/>
    </source>
</evidence>
<keyword evidence="7" id="KW-0472">Membrane</keyword>
<keyword evidence="6" id="KW-0503">Monooxygenase</keyword>
<feature type="binding site" description="axial binding residue" evidence="5">
    <location>
        <position position="470"/>
    </location>
    <ligand>
        <name>heme</name>
        <dbReference type="ChEBI" id="CHEBI:30413"/>
    </ligand>
    <ligandPart>
        <name>Fe</name>
        <dbReference type="ChEBI" id="CHEBI:18248"/>
    </ligandPart>
</feature>
<dbReference type="CDD" id="cd11040">
    <property type="entry name" value="CYP7_CYP8-like"/>
    <property type="match status" value="1"/>
</dbReference>
<dbReference type="SUPFAM" id="SSF48264">
    <property type="entry name" value="Cytochrome P450"/>
    <property type="match status" value="1"/>
</dbReference>
<evidence type="ECO:0000256" key="4">
    <source>
        <dbReference type="ARBA" id="ARBA00023004"/>
    </source>
</evidence>
<sequence>MAFNDTNLYIATAGVLQDLNNNHTRSMFVPTIFAILLALGAVAVYSRGETKNSSQDNEPPVLKSKIPFVGHLIGMLRWQVGYMQMLSAKCPSWPAFTLRIFSSRVYVICDPSLVQAAYRNTKSFDFNNFVVDCAEKLFEISEHGMKIVRGETAAGYDPNGPFLNGLKGDSFLNDDHKLMSGVLSRVAGSINNMGEGGKIELYKWMRDIITIASAEAIYGPENPFSEDPTLVDALWHFEGNVTLLMLQFLPTFICPKAYRGRIAIRDAFARYFANHNDRSASNLVQAHLTACKKWGFCDSDIANLEISTLFLATTNTVATSFWQLSYILSDPSLLAEIRQEVAKIVQRRKSPETGEDEAVMDITLFQTHCPLLLSTFHETLRLVGAATSVRNVVSPTTLSTPSKPSYSLQSPAIIQLPSGITHLSPSIWGADAHTFNPRRFLPSTKAALDKDTKRKQSQGYFPFGGGKHLCPGRHFAITEVMSFVATLVLGFDIEGSTVPERAFQKLGTGVRKPVGDVEVGIGRRKGWENVKWVFNTDGKGEVDFSAMVGDSDVSD</sequence>
<evidence type="ECO:0000256" key="7">
    <source>
        <dbReference type="SAM" id="Phobius"/>
    </source>
</evidence>
<keyword evidence="6" id="KW-0560">Oxidoreductase</keyword>
<dbReference type="InterPro" id="IPR001128">
    <property type="entry name" value="Cyt_P450"/>
</dbReference>
<dbReference type="GO" id="GO:0020037">
    <property type="term" value="F:heme binding"/>
    <property type="evidence" value="ECO:0007669"/>
    <property type="project" value="InterPro"/>
</dbReference>
<keyword evidence="4 5" id="KW-0408">Iron</keyword>
<dbReference type="OrthoDB" id="1470350at2759"/>
<dbReference type="PROSITE" id="PS00086">
    <property type="entry name" value="CYTOCHROME_P450"/>
    <property type="match status" value="1"/>
</dbReference>
<evidence type="ECO:0000256" key="2">
    <source>
        <dbReference type="ARBA" id="ARBA00010617"/>
    </source>
</evidence>
<dbReference type="Gene3D" id="1.10.630.10">
    <property type="entry name" value="Cytochrome P450"/>
    <property type="match status" value="1"/>
</dbReference>
<reference evidence="8 9" key="1">
    <citation type="submission" date="2018-05" db="EMBL/GenBank/DDBJ databases">
        <title>Genome sequencing and assembly of the regulated plant pathogen Lachnellula willkommii and related sister species for the development of diagnostic species identification markers.</title>
        <authorList>
            <person name="Giroux E."/>
            <person name="Bilodeau G."/>
        </authorList>
    </citation>
    <scope>NUCLEOTIDE SEQUENCE [LARGE SCALE GENOMIC DNA]</scope>
    <source>
        <strain evidence="8 9">CBS 268.59</strain>
    </source>
</reference>
<dbReference type="GO" id="GO:0016705">
    <property type="term" value="F:oxidoreductase activity, acting on paired donors, with incorporation or reduction of molecular oxygen"/>
    <property type="evidence" value="ECO:0007669"/>
    <property type="project" value="InterPro"/>
</dbReference>
<evidence type="ECO:0000313" key="9">
    <source>
        <dbReference type="Proteomes" id="UP000469558"/>
    </source>
</evidence>
<dbReference type="InterPro" id="IPR036396">
    <property type="entry name" value="Cyt_P450_sf"/>
</dbReference>
<gene>
    <name evidence="8" type="primary">CYP8B1</name>
    <name evidence="8" type="ORF">LSUE1_G005764</name>
</gene>
<keyword evidence="7" id="KW-1133">Transmembrane helix</keyword>
<dbReference type="AlphaFoldDB" id="A0A8T9CAA0"/>
<feature type="transmembrane region" description="Helical" evidence="7">
    <location>
        <begin position="27"/>
        <end position="45"/>
    </location>
</feature>
<dbReference type="GO" id="GO:0004497">
    <property type="term" value="F:monooxygenase activity"/>
    <property type="evidence" value="ECO:0007669"/>
    <property type="project" value="UniProtKB-KW"/>
</dbReference>
<dbReference type="Pfam" id="PF00067">
    <property type="entry name" value="p450"/>
    <property type="match status" value="1"/>
</dbReference>
<organism evidence="8 9">
    <name type="scientific">Lachnellula suecica</name>
    <dbReference type="NCBI Taxonomy" id="602035"/>
    <lineage>
        <taxon>Eukaryota</taxon>
        <taxon>Fungi</taxon>
        <taxon>Dikarya</taxon>
        <taxon>Ascomycota</taxon>
        <taxon>Pezizomycotina</taxon>
        <taxon>Leotiomycetes</taxon>
        <taxon>Helotiales</taxon>
        <taxon>Lachnaceae</taxon>
        <taxon>Lachnellula</taxon>
    </lineage>
</organism>
<evidence type="ECO:0000256" key="5">
    <source>
        <dbReference type="PIRSR" id="PIRSR602403-1"/>
    </source>
</evidence>
<name>A0A8T9CAA0_9HELO</name>
<dbReference type="InterPro" id="IPR053007">
    <property type="entry name" value="CYP450_monoxygenase_sec-met"/>
</dbReference>
<evidence type="ECO:0000256" key="6">
    <source>
        <dbReference type="RuleBase" id="RU000461"/>
    </source>
</evidence>
<keyword evidence="9" id="KW-1185">Reference proteome</keyword>
<comment type="similarity">
    <text evidence="2 6">Belongs to the cytochrome P450 family.</text>
</comment>
<dbReference type="Proteomes" id="UP000469558">
    <property type="component" value="Unassembled WGS sequence"/>
</dbReference>
<dbReference type="GO" id="GO:0005506">
    <property type="term" value="F:iron ion binding"/>
    <property type="evidence" value="ECO:0007669"/>
    <property type="project" value="InterPro"/>
</dbReference>
<comment type="caution">
    <text evidence="8">The sequence shown here is derived from an EMBL/GenBank/DDBJ whole genome shotgun (WGS) entry which is preliminary data.</text>
</comment>
<dbReference type="PRINTS" id="PR00465">
    <property type="entry name" value="EP450IV"/>
</dbReference>